<keyword evidence="1" id="KW-1185">Reference proteome</keyword>
<gene>
    <name evidence="2" type="primary">LOC142164004</name>
</gene>
<name>A0AC58RX15_TOBAC</name>
<accession>A0AC58RX15</accession>
<sequence length="175" mass="19736">MTLWYAAPQDGHSGVEDALKRQFAVGDWAYLKVQPYKPISNHSSHKLASKYYRPFQIIKRIGPVAYTLLLLAGVKIHPTVHVSLLKKCYKIPSQISNPPIIDLATPYCLDPELVLQRRMIKIGNKVVAQVLVKWQGLHANAATWELVTVLQTRFPLCVIPVDKDLLFEGSTNTSY</sequence>
<dbReference type="Proteomes" id="UP000790787">
    <property type="component" value="Chromosome 9"/>
</dbReference>
<proteinExistence type="predicted"/>
<evidence type="ECO:0000313" key="1">
    <source>
        <dbReference type="Proteomes" id="UP000790787"/>
    </source>
</evidence>
<evidence type="ECO:0000313" key="2">
    <source>
        <dbReference type="RefSeq" id="XP_075077268.1"/>
    </source>
</evidence>
<reference evidence="2" key="2">
    <citation type="submission" date="2025-08" db="UniProtKB">
        <authorList>
            <consortium name="RefSeq"/>
        </authorList>
    </citation>
    <scope>IDENTIFICATION</scope>
    <source>
        <tissue evidence="2">Leaf</tissue>
    </source>
</reference>
<reference evidence="1" key="1">
    <citation type="journal article" date="2014" name="Nat. Commun.">
        <title>The tobacco genome sequence and its comparison with those of tomato and potato.</title>
        <authorList>
            <person name="Sierro N."/>
            <person name="Battey J.N."/>
            <person name="Ouadi S."/>
            <person name="Bakaher N."/>
            <person name="Bovet L."/>
            <person name="Willig A."/>
            <person name="Goepfert S."/>
            <person name="Peitsch M.C."/>
            <person name="Ivanov N.V."/>
        </authorList>
    </citation>
    <scope>NUCLEOTIDE SEQUENCE [LARGE SCALE GENOMIC DNA]</scope>
</reference>
<dbReference type="RefSeq" id="XP_075077268.1">
    <property type="nucleotide sequence ID" value="XM_075221167.1"/>
</dbReference>
<organism evidence="1 2">
    <name type="scientific">Nicotiana tabacum</name>
    <name type="common">Common tobacco</name>
    <dbReference type="NCBI Taxonomy" id="4097"/>
    <lineage>
        <taxon>Eukaryota</taxon>
        <taxon>Viridiplantae</taxon>
        <taxon>Streptophyta</taxon>
        <taxon>Embryophyta</taxon>
        <taxon>Tracheophyta</taxon>
        <taxon>Spermatophyta</taxon>
        <taxon>Magnoliopsida</taxon>
        <taxon>eudicotyledons</taxon>
        <taxon>Gunneridae</taxon>
        <taxon>Pentapetalae</taxon>
        <taxon>asterids</taxon>
        <taxon>lamiids</taxon>
        <taxon>Solanales</taxon>
        <taxon>Solanaceae</taxon>
        <taxon>Nicotianoideae</taxon>
        <taxon>Nicotianeae</taxon>
        <taxon>Nicotiana</taxon>
    </lineage>
</organism>
<protein>
    <submittedName>
        <fullName evidence="2">Uncharacterized protein LOC142164004</fullName>
    </submittedName>
</protein>